<evidence type="ECO:0000256" key="3">
    <source>
        <dbReference type="ARBA" id="ARBA00010918"/>
    </source>
</evidence>
<feature type="transmembrane region" description="Helical" evidence="9">
    <location>
        <begin position="509"/>
        <end position="528"/>
    </location>
</feature>
<evidence type="ECO:0000259" key="10">
    <source>
        <dbReference type="Pfam" id="PF04389"/>
    </source>
</evidence>
<evidence type="ECO:0000313" key="12">
    <source>
        <dbReference type="Proteomes" id="UP001589576"/>
    </source>
</evidence>
<keyword evidence="9" id="KW-0472">Membrane</keyword>
<comment type="caution">
    <text evidence="11">The sequence shown here is derived from an EMBL/GenBank/DDBJ whole genome shotgun (WGS) entry which is preliminary data.</text>
</comment>
<evidence type="ECO:0000256" key="8">
    <source>
        <dbReference type="ARBA" id="ARBA00031512"/>
    </source>
</evidence>
<dbReference type="SUPFAM" id="SSF53187">
    <property type="entry name" value="Zn-dependent exopeptidases"/>
    <property type="match status" value="1"/>
</dbReference>
<evidence type="ECO:0000256" key="2">
    <source>
        <dbReference type="ARBA" id="ARBA00004128"/>
    </source>
</evidence>
<dbReference type="EMBL" id="JBHMFB010000016">
    <property type="protein sequence ID" value="MFB9089513.1"/>
    <property type="molecule type" value="Genomic_DNA"/>
</dbReference>
<keyword evidence="9" id="KW-0812">Transmembrane</keyword>
<dbReference type="Proteomes" id="UP001589576">
    <property type="component" value="Unassembled WGS sequence"/>
</dbReference>
<evidence type="ECO:0000256" key="4">
    <source>
        <dbReference type="ARBA" id="ARBA00017435"/>
    </source>
</evidence>
<gene>
    <name evidence="11" type="ORF">ACFFUU_07880</name>
</gene>
<name>A0ABV5GEG8_9FLAO</name>
<organism evidence="11 12">
    <name type="scientific">Flavobacterium paronense</name>
    <dbReference type="NCBI Taxonomy" id="1392775"/>
    <lineage>
        <taxon>Bacteria</taxon>
        <taxon>Pseudomonadati</taxon>
        <taxon>Bacteroidota</taxon>
        <taxon>Flavobacteriia</taxon>
        <taxon>Flavobacteriales</taxon>
        <taxon>Flavobacteriaceae</taxon>
        <taxon>Flavobacterium</taxon>
    </lineage>
</organism>
<protein>
    <recommendedName>
        <fullName evidence="4">Vacuolar membrane protease</fullName>
    </recommendedName>
    <alternativeName>
        <fullName evidence="8">FXNA-related family protease 1</fullName>
    </alternativeName>
</protein>
<accession>A0ABV5GEG8</accession>
<evidence type="ECO:0000256" key="9">
    <source>
        <dbReference type="SAM" id="Phobius"/>
    </source>
</evidence>
<feature type="domain" description="Peptidase M28" evidence="10">
    <location>
        <begin position="101"/>
        <end position="291"/>
    </location>
</feature>
<dbReference type="PANTHER" id="PTHR12147:SF58">
    <property type="entry name" value="VACUOLAR MEMBRANE PROTEASE"/>
    <property type="match status" value="1"/>
</dbReference>
<reference evidence="11 12" key="1">
    <citation type="submission" date="2024-09" db="EMBL/GenBank/DDBJ databases">
        <authorList>
            <person name="Sun Q."/>
            <person name="Mori K."/>
        </authorList>
    </citation>
    <scope>NUCLEOTIDE SEQUENCE [LARGE SCALE GENOMIC DNA]</scope>
    <source>
        <strain evidence="11 12">CECT 8460</strain>
    </source>
</reference>
<evidence type="ECO:0000256" key="6">
    <source>
        <dbReference type="ARBA" id="ARBA00022989"/>
    </source>
</evidence>
<feature type="transmembrane region" description="Helical" evidence="9">
    <location>
        <begin position="7"/>
        <end position="26"/>
    </location>
</feature>
<dbReference type="Gene3D" id="3.40.630.10">
    <property type="entry name" value="Zn peptidases"/>
    <property type="match status" value="1"/>
</dbReference>
<dbReference type="InterPro" id="IPR007484">
    <property type="entry name" value="Peptidase_M28"/>
</dbReference>
<feature type="transmembrane region" description="Helical" evidence="9">
    <location>
        <begin position="481"/>
        <end position="503"/>
    </location>
</feature>
<dbReference type="PANTHER" id="PTHR12147">
    <property type="entry name" value="METALLOPEPTIDASE M28 FAMILY MEMBER"/>
    <property type="match status" value="1"/>
</dbReference>
<feature type="transmembrane region" description="Helical" evidence="9">
    <location>
        <begin position="456"/>
        <end position="474"/>
    </location>
</feature>
<comment type="similarity">
    <text evidence="3">Belongs to the peptidase M28 family.</text>
</comment>
<feature type="transmembrane region" description="Helical" evidence="9">
    <location>
        <begin position="405"/>
        <end position="422"/>
    </location>
</feature>
<keyword evidence="12" id="KW-1185">Reference proteome</keyword>
<keyword evidence="7" id="KW-0325">Glycoprotein</keyword>
<evidence type="ECO:0000256" key="5">
    <source>
        <dbReference type="ARBA" id="ARBA00022554"/>
    </source>
</evidence>
<feature type="transmembrane region" description="Helical" evidence="9">
    <location>
        <begin position="434"/>
        <end position="450"/>
    </location>
</feature>
<dbReference type="InterPro" id="IPR045175">
    <property type="entry name" value="M28_fam"/>
</dbReference>
<evidence type="ECO:0000256" key="7">
    <source>
        <dbReference type="ARBA" id="ARBA00023180"/>
    </source>
</evidence>
<comment type="subcellular location">
    <subcellularLocation>
        <location evidence="2">Vacuole membrane</location>
        <topology evidence="2">Multi-pass membrane protein</topology>
    </subcellularLocation>
</comment>
<keyword evidence="6 9" id="KW-1133">Transmembrane helix</keyword>
<proteinExistence type="inferred from homology"/>
<comment type="function">
    <text evidence="1">May be involved in vacuolar sorting and osmoregulation.</text>
</comment>
<feature type="transmembrane region" description="Helical" evidence="9">
    <location>
        <begin position="329"/>
        <end position="350"/>
    </location>
</feature>
<feature type="transmembrane region" description="Helical" evidence="9">
    <location>
        <begin position="362"/>
        <end position="385"/>
    </location>
</feature>
<dbReference type="Pfam" id="PF04389">
    <property type="entry name" value="Peptidase_M28"/>
    <property type="match status" value="1"/>
</dbReference>
<evidence type="ECO:0000256" key="1">
    <source>
        <dbReference type="ARBA" id="ARBA00003273"/>
    </source>
</evidence>
<evidence type="ECO:0000313" key="11">
    <source>
        <dbReference type="EMBL" id="MFB9089513.1"/>
    </source>
</evidence>
<feature type="transmembrane region" description="Helical" evidence="9">
    <location>
        <begin position="535"/>
        <end position="552"/>
    </location>
</feature>
<keyword evidence="5" id="KW-0926">Vacuole</keyword>
<dbReference type="RefSeq" id="WP_290286515.1">
    <property type="nucleotide sequence ID" value="NZ_JAUFQN010000019.1"/>
</dbReference>
<sequence length="796" mass="89566">MRKNNTPIYSLLLLITILFGVFFFMMPQSYDESEAPLTEFSTKRALATVKEISSKPHFVGSKNHEVVADYLQKEVQDLGLQTSIQEGFTMTEKGTLVKSKNIVTIIKGSKNTKSLLLLSHYDSAPHSFSKGASDDASGVATILESIRAFLHNKTPHKNDIIILFTDAEELGLNGAALFVTQHKLAKEVGLVLNFEARGSSGPSYMLMETNDGNAKMVDAFKAGNVCYPVSNSLMYSIYKMLPNDTDLTVFREQGKIQGFNFAFIDSHFNYHTAQDKYENLEPKTLAHQGSYLFPLLNYFSNADLTDFNSTNNKVYFNVPFSFLSYPFGWIFPMLIVAFGLLFLFVFVGLGKRALRLDEIIKGFVPLLGSLVTAGLVTYVGWKLLLNFYPQYNDILHGFTYNGHDYIYAFVSLTLAICFLFYHNDGKRNPEMSQLVAPLFVWLLINLGIAFKLQGAGFLIIPVIATSLMLGFYVLTQKSSWILNCLLAIPTLILLVPFIYMFPIGLGLKILFGSTILTVLTFTLLLPIWGSYVKKGIWAIFFILVSIGFFIKAHQSSVYTTEKAKPNSLVYILDADSNKANWATYDINLDEWTKNYLGKNPKTATILNSDKLYSKYGSQFTFMADAALAKIPKPTIEFLRDTIKGNQHLYKIKITSNRAVNRYDIFINKTIQINNLKANGVKSIDFKSNIASKTSGKLVTYYVVDNLPLVLEFSTSNTQKLDLDLMESSFDLLANRLLKMTPRKPGMIPTPFVLNDAVIIKQKIKPSPKVVEEKPAFRRYQTTKRDSLTVAIDSLKR</sequence>